<dbReference type="Pfam" id="PF01757">
    <property type="entry name" value="Acyl_transf_3"/>
    <property type="match status" value="1"/>
</dbReference>
<sequence length="327" mass="37185">MGLLRLFLASLVLISHLGISIGGINPGVSAVIVFYMLAGHVVCRLWQRRPERGAALWFYQDRFWRILPLYGVTVVLAVFLWRYGAQSYYLSDEPGLNDWLANLLIIPLNYYMYSGQETFTLVPPAWSLAVELQFYLLVPLILGRTGLVVLATLLSLSVFICAQLGWLNTDVFGYRLLAGVGFVFLAGTLLGDSRRWAKALLALLWLASLFYVIWLFGWGVRVPFNTEVALGLTMGLPLLMLLQRYPFRGPWQILQRKAGDLSYGLFLLHFPVIWLLQLAGWSEHPSIWAVWLLSAALAWLAHYCVERPVWQRFRTRALLERPAIATP</sequence>
<dbReference type="RefSeq" id="WP_251836892.1">
    <property type="nucleotide sequence ID" value="NZ_JACSQG010000007.1"/>
</dbReference>
<keyword evidence="3" id="KW-0012">Acyltransferase</keyword>
<protein>
    <submittedName>
        <fullName evidence="3">Acyltransferase</fullName>
    </submittedName>
</protein>
<reference evidence="3 4" key="1">
    <citation type="submission" date="2020-08" db="EMBL/GenBank/DDBJ databases">
        <title>A Genomic Blueprint of the Chicken Gut Microbiome.</title>
        <authorList>
            <person name="Gilroy R."/>
            <person name="Ravi A."/>
            <person name="Getino M."/>
            <person name="Pursley I."/>
            <person name="Horton D.L."/>
            <person name="Alikhan N.-F."/>
            <person name="Baker D."/>
            <person name="Gharbi K."/>
            <person name="Hall N."/>
            <person name="Watson M."/>
            <person name="Adriaenssens E.M."/>
            <person name="Foster-Nyarko E."/>
            <person name="Jarju S."/>
            <person name="Secka A."/>
            <person name="Antonio M."/>
            <person name="Oren A."/>
            <person name="Chaudhuri R."/>
            <person name="La Ragione R.M."/>
            <person name="Hildebrand F."/>
            <person name="Pallen M.J."/>
        </authorList>
    </citation>
    <scope>NUCLEOTIDE SEQUENCE [LARGE SCALE GENOMIC DNA]</scope>
    <source>
        <strain evidence="3 4">Sa2CUA2</strain>
    </source>
</reference>
<feature type="transmembrane region" description="Helical" evidence="1">
    <location>
        <begin position="199"/>
        <end position="218"/>
    </location>
</feature>
<feature type="transmembrane region" description="Helical" evidence="1">
    <location>
        <begin position="172"/>
        <end position="190"/>
    </location>
</feature>
<name>A0ABR8TQQ9_9PSED</name>
<gene>
    <name evidence="3" type="ORF">H9642_13060</name>
</gene>
<dbReference type="InterPro" id="IPR002656">
    <property type="entry name" value="Acyl_transf_3_dom"/>
</dbReference>
<evidence type="ECO:0000256" key="1">
    <source>
        <dbReference type="SAM" id="Phobius"/>
    </source>
</evidence>
<dbReference type="PANTHER" id="PTHR23028:SF53">
    <property type="entry name" value="ACYL_TRANSF_3 DOMAIN-CONTAINING PROTEIN"/>
    <property type="match status" value="1"/>
</dbReference>
<evidence type="ECO:0000313" key="4">
    <source>
        <dbReference type="Proteomes" id="UP000611945"/>
    </source>
</evidence>
<proteinExistence type="predicted"/>
<keyword evidence="1" id="KW-1133">Transmembrane helix</keyword>
<accession>A0ABR8TQQ9</accession>
<dbReference type="EMBL" id="JACSQG010000007">
    <property type="protein sequence ID" value="MBD7978112.1"/>
    <property type="molecule type" value="Genomic_DNA"/>
</dbReference>
<dbReference type="Proteomes" id="UP000611945">
    <property type="component" value="Unassembled WGS sequence"/>
</dbReference>
<feature type="transmembrane region" description="Helical" evidence="1">
    <location>
        <begin position="28"/>
        <end position="46"/>
    </location>
</feature>
<feature type="transmembrane region" description="Helical" evidence="1">
    <location>
        <begin position="224"/>
        <end position="242"/>
    </location>
</feature>
<dbReference type="InterPro" id="IPR050879">
    <property type="entry name" value="Acyltransferase_3"/>
</dbReference>
<keyword evidence="1" id="KW-0812">Transmembrane</keyword>
<evidence type="ECO:0000259" key="2">
    <source>
        <dbReference type="Pfam" id="PF01757"/>
    </source>
</evidence>
<dbReference type="PANTHER" id="PTHR23028">
    <property type="entry name" value="ACETYLTRANSFERASE"/>
    <property type="match status" value="1"/>
</dbReference>
<keyword evidence="1" id="KW-0472">Membrane</keyword>
<keyword evidence="3" id="KW-0808">Transferase</keyword>
<feature type="transmembrane region" description="Helical" evidence="1">
    <location>
        <begin position="134"/>
        <end position="166"/>
    </location>
</feature>
<feature type="transmembrane region" description="Helical" evidence="1">
    <location>
        <begin position="67"/>
        <end position="84"/>
    </location>
</feature>
<dbReference type="GO" id="GO:0016746">
    <property type="term" value="F:acyltransferase activity"/>
    <property type="evidence" value="ECO:0007669"/>
    <property type="project" value="UniProtKB-KW"/>
</dbReference>
<feature type="domain" description="Acyltransferase 3" evidence="2">
    <location>
        <begin position="3"/>
        <end position="296"/>
    </location>
</feature>
<feature type="transmembrane region" description="Helical" evidence="1">
    <location>
        <begin position="263"/>
        <end position="281"/>
    </location>
</feature>
<evidence type="ECO:0000313" key="3">
    <source>
        <dbReference type="EMBL" id="MBD7978112.1"/>
    </source>
</evidence>
<keyword evidence="4" id="KW-1185">Reference proteome</keyword>
<comment type="caution">
    <text evidence="3">The sequence shown here is derived from an EMBL/GenBank/DDBJ whole genome shotgun (WGS) entry which is preliminary data.</text>
</comment>
<feature type="transmembrane region" description="Helical" evidence="1">
    <location>
        <begin position="287"/>
        <end position="305"/>
    </location>
</feature>
<organism evidence="3 4">
    <name type="scientific">Serpens gallinarum</name>
    <dbReference type="NCBI Taxonomy" id="2763075"/>
    <lineage>
        <taxon>Bacteria</taxon>
        <taxon>Pseudomonadati</taxon>
        <taxon>Pseudomonadota</taxon>
        <taxon>Gammaproteobacteria</taxon>
        <taxon>Pseudomonadales</taxon>
        <taxon>Pseudomonadaceae</taxon>
        <taxon>Pseudomonas</taxon>
    </lineage>
</organism>